<evidence type="ECO:0000313" key="2">
    <source>
        <dbReference type="Proteomes" id="UP000053477"/>
    </source>
</evidence>
<evidence type="ECO:0000313" key="1">
    <source>
        <dbReference type="EMBL" id="KLO10515.1"/>
    </source>
</evidence>
<dbReference type="Proteomes" id="UP000053477">
    <property type="component" value="Unassembled WGS sequence"/>
</dbReference>
<dbReference type="AlphaFoldDB" id="A0A0H2RF86"/>
<proteinExistence type="predicted"/>
<dbReference type="EMBL" id="KQ086024">
    <property type="protein sequence ID" value="KLO10515.1"/>
    <property type="molecule type" value="Genomic_DNA"/>
</dbReference>
<name>A0A0H2RF86_9AGAM</name>
<protein>
    <submittedName>
        <fullName evidence="1">Uncharacterized protein</fullName>
    </submittedName>
</protein>
<accession>A0A0H2RF86</accession>
<organism evidence="1 2">
    <name type="scientific">Schizopora paradoxa</name>
    <dbReference type="NCBI Taxonomy" id="27342"/>
    <lineage>
        <taxon>Eukaryota</taxon>
        <taxon>Fungi</taxon>
        <taxon>Dikarya</taxon>
        <taxon>Basidiomycota</taxon>
        <taxon>Agaricomycotina</taxon>
        <taxon>Agaricomycetes</taxon>
        <taxon>Hymenochaetales</taxon>
        <taxon>Schizoporaceae</taxon>
        <taxon>Schizopora</taxon>
    </lineage>
</organism>
<keyword evidence="2" id="KW-1185">Reference proteome</keyword>
<sequence>MDRWEKARGEFRQPIPGLVPCTHCSIPPKSEPDLMQNMILGRSWYSDQLWICDDMMVITEMTTLRESSTGTPYTIRFGQVAPNACNVCYRALPRQYRHPNMSDRPSPRVLIFTNHCGILTFFVLRIPDHEDDDEMLNSFEGGFHFSRKDAIQFTYIG</sequence>
<gene>
    <name evidence="1" type="ORF">SCHPADRAFT_515332</name>
</gene>
<dbReference type="InParanoid" id="A0A0H2RF86"/>
<reference evidence="1 2" key="1">
    <citation type="submission" date="2015-04" db="EMBL/GenBank/DDBJ databases">
        <title>Complete genome sequence of Schizopora paradoxa KUC8140, a cosmopolitan wood degrader in East Asia.</title>
        <authorList>
            <consortium name="DOE Joint Genome Institute"/>
            <person name="Min B."/>
            <person name="Park H."/>
            <person name="Jang Y."/>
            <person name="Kim J.-J."/>
            <person name="Kim K.H."/>
            <person name="Pangilinan J."/>
            <person name="Lipzen A."/>
            <person name="Riley R."/>
            <person name="Grigoriev I.V."/>
            <person name="Spatafora J.W."/>
            <person name="Choi I.-G."/>
        </authorList>
    </citation>
    <scope>NUCLEOTIDE SEQUENCE [LARGE SCALE GENOMIC DNA]</scope>
    <source>
        <strain evidence="1 2">KUC8140</strain>
    </source>
</reference>